<dbReference type="PRINTS" id="PR00359">
    <property type="entry name" value="BP450"/>
</dbReference>
<evidence type="ECO:0000256" key="14">
    <source>
        <dbReference type="ARBA" id="ARBA00070775"/>
    </source>
</evidence>
<gene>
    <name evidence="19" type="ORF">MAIC_24020</name>
</gene>
<dbReference type="GO" id="GO:0006707">
    <property type="term" value="P:cholesterol catabolic process"/>
    <property type="evidence" value="ECO:0007669"/>
    <property type="project" value="TreeGrafter"/>
</dbReference>
<keyword evidence="8 18" id="KW-0408">Iron</keyword>
<name>A0AAD1HMU6_9MYCO</name>
<evidence type="ECO:0000256" key="18">
    <source>
        <dbReference type="RuleBase" id="RU000461"/>
    </source>
</evidence>
<evidence type="ECO:0000256" key="11">
    <source>
        <dbReference type="ARBA" id="ARBA00023166"/>
    </source>
</evidence>
<keyword evidence="12" id="KW-0753">Steroid metabolism</keyword>
<dbReference type="GO" id="GO:0020037">
    <property type="term" value="F:heme binding"/>
    <property type="evidence" value="ECO:0007669"/>
    <property type="project" value="InterPro"/>
</dbReference>
<evidence type="ECO:0000256" key="6">
    <source>
        <dbReference type="ARBA" id="ARBA00022963"/>
    </source>
</evidence>
<dbReference type="GO" id="GO:0005506">
    <property type="term" value="F:iron ion binding"/>
    <property type="evidence" value="ECO:0007669"/>
    <property type="project" value="InterPro"/>
</dbReference>
<comment type="pathway">
    <text evidence="13">Steroid metabolism; cholesterol degradation.</text>
</comment>
<dbReference type="PROSITE" id="PS00086">
    <property type="entry name" value="CYTOCHROME_P450"/>
    <property type="match status" value="1"/>
</dbReference>
<dbReference type="KEGG" id="maic:MAIC_24020"/>
<dbReference type="GO" id="GO:0008395">
    <property type="term" value="F:steroid hydroxylase activity"/>
    <property type="evidence" value="ECO:0007669"/>
    <property type="project" value="TreeGrafter"/>
</dbReference>
<sequence>MGLHVTTRVHWLLDYGLARSVLTLLARRGDPFARLVIDNGSPENTYRLIEEIRQRGRLSPGIGGGWVTADAQIVRNVLRDDRFRTVKPQDRFPVRAVRWVAGKTAPDMMNPVEPPSLLVVDPPVHTRLRRLVSRAFTPRAIDGLRSRIHEIANRVLDDLEGQSHCDLIAAFAARIPIEVIAEMLGVPRDEIPALHAFADPAAKLLTTTVPAWNDFYTASVALREFESYIAAHIERLRLCDADNSILSAVLHDSDLTEDEVRMFAGLLLGAGFITTTHAFGNAVVALLRHPDQLARLQAHPEGWPNAVEETLRYDSVAQIGLRVATKPVQIEGCAIDEGQAVFVLIAGANRDPAIFEHPHDFDTTRAKARDHLSFSSGIHVCIGAALARLELSIGLEALFRRFPALALDGEPTLNDSTLLRGVKRLPVSLGAAPRDASG</sequence>
<dbReference type="RefSeq" id="WP_115319778.1">
    <property type="nucleotide sequence ID" value="NZ_AP022561.1"/>
</dbReference>
<dbReference type="FunFam" id="1.10.630.10:FF:000018">
    <property type="entry name" value="Cytochrome P450 monooxygenase"/>
    <property type="match status" value="1"/>
</dbReference>
<evidence type="ECO:0000256" key="10">
    <source>
        <dbReference type="ARBA" id="ARBA00023098"/>
    </source>
</evidence>
<keyword evidence="9 18" id="KW-0503">Monooxygenase</keyword>
<dbReference type="Proteomes" id="UP000467327">
    <property type="component" value="Chromosome"/>
</dbReference>
<evidence type="ECO:0000313" key="19">
    <source>
        <dbReference type="EMBL" id="BBX07599.1"/>
    </source>
</evidence>
<evidence type="ECO:0000256" key="1">
    <source>
        <dbReference type="ARBA" id="ARBA00001971"/>
    </source>
</evidence>
<keyword evidence="6" id="KW-0442">Lipid degradation</keyword>
<evidence type="ECO:0000256" key="3">
    <source>
        <dbReference type="ARBA" id="ARBA00022548"/>
    </source>
</evidence>
<dbReference type="InterPro" id="IPR001128">
    <property type="entry name" value="Cyt_P450"/>
</dbReference>
<evidence type="ECO:0000313" key="20">
    <source>
        <dbReference type="Proteomes" id="UP000467327"/>
    </source>
</evidence>
<keyword evidence="11" id="KW-1207">Sterol metabolism</keyword>
<comment type="cofactor">
    <cofactor evidence="1">
        <name>heme</name>
        <dbReference type="ChEBI" id="CHEBI:30413"/>
    </cofactor>
</comment>
<dbReference type="InterPro" id="IPR036396">
    <property type="entry name" value="Cyt_P450_sf"/>
</dbReference>
<keyword evidence="20" id="KW-1185">Reference proteome</keyword>
<dbReference type="CDD" id="cd20625">
    <property type="entry name" value="CYP164-like"/>
    <property type="match status" value="1"/>
</dbReference>
<keyword evidence="10" id="KW-0443">Lipid metabolism</keyword>
<dbReference type="InterPro" id="IPR002397">
    <property type="entry name" value="Cyt_P450_B"/>
</dbReference>
<dbReference type="Pfam" id="PF00067">
    <property type="entry name" value="p450"/>
    <property type="match status" value="1"/>
</dbReference>
<evidence type="ECO:0000256" key="17">
    <source>
        <dbReference type="ARBA" id="ARBA00083909"/>
    </source>
</evidence>
<evidence type="ECO:0000256" key="2">
    <source>
        <dbReference type="ARBA" id="ARBA00010617"/>
    </source>
</evidence>
<evidence type="ECO:0000256" key="7">
    <source>
        <dbReference type="ARBA" id="ARBA00023002"/>
    </source>
</evidence>
<protein>
    <recommendedName>
        <fullName evidence="14">Steroid C26-monooxygenase</fullName>
    </recommendedName>
    <alternativeName>
        <fullName evidence="15">Cholest-4-en-3-one C26-monooxygenase</fullName>
    </alternativeName>
    <alternativeName>
        <fullName evidence="17">Cholesterol C26-monooxygenase</fullName>
    </alternativeName>
    <alternativeName>
        <fullName evidence="16">Steroid C27-monooxygenase</fullName>
    </alternativeName>
</protein>
<evidence type="ECO:0000256" key="9">
    <source>
        <dbReference type="ARBA" id="ARBA00023033"/>
    </source>
</evidence>
<dbReference type="PANTHER" id="PTHR46696:SF4">
    <property type="entry name" value="BIOTIN BIOSYNTHESIS CYTOCHROME P450"/>
    <property type="match status" value="1"/>
</dbReference>
<evidence type="ECO:0000256" key="13">
    <source>
        <dbReference type="ARBA" id="ARBA00049645"/>
    </source>
</evidence>
<evidence type="ECO:0000256" key="12">
    <source>
        <dbReference type="ARBA" id="ARBA00023221"/>
    </source>
</evidence>
<dbReference type="PANTHER" id="PTHR46696">
    <property type="entry name" value="P450, PUTATIVE (EUROFUNG)-RELATED"/>
    <property type="match status" value="1"/>
</dbReference>
<reference evidence="19 20" key="1">
    <citation type="journal article" date="2019" name="Emerg. Microbes Infect.">
        <title>Comprehensive subspecies identification of 175 nontuberculous mycobacteria species based on 7547 genomic profiles.</title>
        <authorList>
            <person name="Matsumoto Y."/>
            <person name="Kinjo T."/>
            <person name="Motooka D."/>
            <person name="Nabeya D."/>
            <person name="Jung N."/>
            <person name="Uechi K."/>
            <person name="Horii T."/>
            <person name="Iida T."/>
            <person name="Fujita J."/>
            <person name="Nakamura S."/>
        </authorList>
    </citation>
    <scope>NUCLEOTIDE SEQUENCE [LARGE SCALE GENOMIC DNA]</scope>
    <source>
        <strain evidence="19 20">JCM 6376</strain>
    </source>
</reference>
<dbReference type="EMBL" id="AP022561">
    <property type="protein sequence ID" value="BBX07599.1"/>
    <property type="molecule type" value="Genomic_DNA"/>
</dbReference>
<evidence type="ECO:0000256" key="16">
    <source>
        <dbReference type="ARBA" id="ARBA00082981"/>
    </source>
</evidence>
<comment type="similarity">
    <text evidence="2 18">Belongs to the cytochrome P450 family.</text>
</comment>
<keyword evidence="7 18" id="KW-0560">Oxidoreductase</keyword>
<dbReference type="InterPro" id="IPR017972">
    <property type="entry name" value="Cyt_P450_CS"/>
</dbReference>
<dbReference type="Gene3D" id="1.10.630.10">
    <property type="entry name" value="Cytochrome P450"/>
    <property type="match status" value="1"/>
</dbReference>
<dbReference type="SUPFAM" id="SSF48264">
    <property type="entry name" value="Cytochrome P450"/>
    <property type="match status" value="1"/>
</dbReference>
<evidence type="ECO:0000256" key="5">
    <source>
        <dbReference type="ARBA" id="ARBA00022723"/>
    </source>
</evidence>
<dbReference type="GO" id="GO:0036199">
    <property type="term" value="F:cholest-4-en-3-one 26-monooxygenase activity"/>
    <property type="evidence" value="ECO:0007669"/>
    <property type="project" value="TreeGrafter"/>
</dbReference>
<proteinExistence type="inferred from homology"/>
<evidence type="ECO:0000256" key="15">
    <source>
        <dbReference type="ARBA" id="ARBA00079588"/>
    </source>
</evidence>
<evidence type="ECO:0000256" key="4">
    <source>
        <dbReference type="ARBA" id="ARBA00022617"/>
    </source>
</evidence>
<evidence type="ECO:0000256" key="8">
    <source>
        <dbReference type="ARBA" id="ARBA00023004"/>
    </source>
</evidence>
<accession>A0AAD1HMU6</accession>
<keyword evidence="4 18" id="KW-0349">Heme</keyword>
<dbReference type="AlphaFoldDB" id="A0AAD1HMU6"/>
<organism evidence="19 20">
    <name type="scientific">Mycolicibacterium aichiense</name>
    <dbReference type="NCBI Taxonomy" id="1799"/>
    <lineage>
        <taxon>Bacteria</taxon>
        <taxon>Bacillati</taxon>
        <taxon>Actinomycetota</taxon>
        <taxon>Actinomycetes</taxon>
        <taxon>Mycobacteriales</taxon>
        <taxon>Mycobacteriaceae</taxon>
        <taxon>Mycolicibacterium</taxon>
    </lineage>
</organism>
<keyword evidence="3" id="KW-0153">Cholesterol metabolism</keyword>
<keyword evidence="5 18" id="KW-0479">Metal-binding</keyword>